<reference evidence="2 3" key="1">
    <citation type="submission" date="2014-06" db="EMBL/GenBank/DDBJ databases">
        <authorList>
            <person name="Swart Estienne"/>
        </authorList>
    </citation>
    <scope>NUCLEOTIDE SEQUENCE [LARGE SCALE GENOMIC DNA]</scope>
    <source>
        <strain evidence="2 3">130c</strain>
    </source>
</reference>
<keyword evidence="3" id="KW-1185">Reference proteome</keyword>
<proteinExistence type="predicted"/>
<organism evidence="2 3">
    <name type="scientific">Stylonychia lemnae</name>
    <name type="common">Ciliate</name>
    <dbReference type="NCBI Taxonomy" id="5949"/>
    <lineage>
        <taxon>Eukaryota</taxon>
        <taxon>Sar</taxon>
        <taxon>Alveolata</taxon>
        <taxon>Ciliophora</taxon>
        <taxon>Intramacronucleata</taxon>
        <taxon>Spirotrichea</taxon>
        <taxon>Stichotrichia</taxon>
        <taxon>Sporadotrichida</taxon>
        <taxon>Oxytrichidae</taxon>
        <taxon>Stylonychinae</taxon>
        <taxon>Stylonychia</taxon>
    </lineage>
</organism>
<name>A0A078B8X3_STYLE</name>
<dbReference type="InParanoid" id="A0A078B8X3"/>
<feature type="transmembrane region" description="Helical" evidence="1">
    <location>
        <begin position="93"/>
        <end position="117"/>
    </location>
</feature>
<evidence type="ECO:0000256" key="1">
    <source>
        <dbReference type="SAM" id="Phobius"/>
    </source>
</evidence>
<dbReference type="Proteomes" id="UP000039865">
    <property type="component" value="Unassembled WGS sequence"/>
</dbReference>
<keyword evidence="1" id="KW-0472">Membrane</keyword>
<dbReference type="AlphaFoldDB" id="A0A078B8X3"/>
<protein>
    <submittedName>
        <fullName evidence="2">Uncharacterized protein</fullName>
    </submittedName>
</protein>
<accession>A0A078B8X3</accession>
<dbReference type="EMBL" id="CCKQ01018056">
    <property type="protein sequence ID" value="CDW89993.1"/>
    <property type="molecule type" value="Genomic_DNA"/>
</dbReference>
<sequence>MPPQKSWIYIYYELLFYCYKSKILNPINLLSQIEFKSKLEMFDNLKSEQNSFGCSNNGYKSGASNNTSFKFSIITEAFCSSLKSRLIIPDDSIVFSCYIPIYPLSIVVIFNVLLLNVSSSLAIDKGKVTLAITKGIKIVILPIQELDLLSRNQLKPPLDLVKFIISYRYLSQQMNSKLSK</sequence>
<evidence type="ECO:0000313" key="3">
    <source>
        <dbReference type="Proteomes" id="UP000039865"/>
    </source>
</evidence>
<gene>
    <name evidence="2" type="primary">Contig11726.g12540</name>
    <name evidence="2" type="ORF">STYLEM_19133</name>
</gene>
<keyword evidence="1" id="KW-1133">Transmembrane helix</keyword>
<keyword evidence="1" id="KW-0812">Transmembrane</keyword>
<evidence type="ECO:0000313" key="2">
    <source>
        <dbReference type="EMBL" id="CDW89993.1"/>
    </source>
</evidence>